<feature type="domain" description="Major facilitator superfamily (MFS) profile" evidence="7">
    <location>
        <begin position="6"/>
        <end position="381"/>
    </location>
</feature>
<dbReference type="RefSeq" id="WP_176965754.1">
    <property type="nucleotide sequence ID" value="NZ_CP058215.1"/>
</dbReference>
<evidence type="ECO:0000256" key="1">
    <source>
        <dbReference type="ARBA" id="ARBA00004651"/>
    </source>
</evidence>
<organism evidence="8 9">
    <name type="scientific">Methanolobus zinderi</name>
    <dbReference type="NCBI Taxonomy" id="536044"/>
    <lineage>
        <taxon>Archaea</taxon>
        <taxon>Methanobacteriati</taxon>
        <taxon>Methanobacteriota</taxon>
        <taxon>Stenosarchaea group</taxon>
        <taxon>Methanomicrobia</taxon>
        <taxon>Methanosarcinales</taxon>
        <taxon>Methanosarcinaceae</taxon>
        <taxon>Methanolobus</taxon>
    </lineage>
</organism>
<gene>
    <name evidence="8" type="ORF">HWN40_10895</name>
</gene>
<sequence>MAGNHKLSIICLVAFFAMSAGALLGPVLPFMVEPLDTTRASVGLVLGMYTFSTALFMLFVSVITDSVGRKKILVPCLLINGVAGLACYFATDFETLLILRFVQGIGIAGMLPIAMTMIGELYEGLDRVNAMGKMSMTTGIGAVSAPLIGGTLAVYGWNVPFLFYGLTVPLAVIVAFALPETNPPGKRMEKKLSDMLGVFRNLNILYTIFLSFSIFFLLYTIVIYVPFILKDNFGFNAAEAGLALGIEGIAMASVSSQARKLSAKYGKQKVIRTGFAITGIAIGGLIFAHTLPQTLLMILLFGLGFGMVQPPLNTLATQIAPRGMMGSIVSIFNIMKYGGQTAAPLILAVVLLNFGMEAVFVTSCIFAFTVAASIYIARDIYADIAEA</sequence>
<evidence type="ECO:0000256" key="5">
    <source>
        <dbReference type="ARBA" id="ARBA00023136"/>
    </source>
</evidence>
<dbReference type="OrthoDB" id="117970at2157"/>
<evidence type="ECO:0000313" key="8">
    <source>
        <dbReference type="EMBL" id="QLC50699.1"/>
    </source>
</evidence>
<dbReference type="InterPro" id="IPR036259">
    <property type="entry name" value="MFS_trans_sf"/>
</dbReference>
<feature type="transmembrane region" description="Helical" evidence="6">
    <location>
        <begin position="328"/>
        <end position="352"/>
    </location>
</feature>
<feature type="transmembrane region" description="Helical" evidence="6">
    <location>
        <begin position="161"/>
        <end position="181"/>
    </location>
</feature>
<dbReference type="InterPro" id="IPR050189">
    <property type="entry name" value="MFS_Efflux_Transporters"/>
</dbReference>
<dbReference type="PANTHER" id="PTHR43124">
    <property type="entry name" value="PURINE EFFLUX PUMP PBUE"/>
    <property type="match status" value="1"/>
</dbReference>
<dbReference type="InterPro" id="IPR011701">
    <property type="entry name" value="MFS"/>
</dbReference>
<dbReference type="PROSITE" id="PS50850">
    <property type="entry name" value="MFS"/>
    <property type="match status" value="1"/>
</dbReference>
<feature type="transmembrane region" description="Helical" evidence="6">
    <location>
        <begin position="270"/>
        <end position="289"/>
    </location>
</feature>
<proteinExistence type="predicted"/>
<keyword evidence="9" id="KW-1185">Reference proteome</keyword>
<dbReference type="Gene3D" id="1.20.1250.20">
    <property type="entry name" value="MFS general substrate transporter like domains"/>
    <property type="match status" value="1"/>
</dbReference>
<feature type="transmembrane region" description="Helical" evidence="6">
    <location>
        <begin position="202"/>
        <end position="228"/>
    </location>
</feature>
<accession>A0A7D5E8W2</accession>
<feature type="transmembrane region" description="Helical" evidence="6">
    <location>
        <begin position="295"/>
        <end position="316"/>
    </location>
</feature>
<evidence type="ECO:0000256" key="6">
    <source>
        <dbReference type="SAM" id="Phobius"/>
    </source>
</evidence>
<reference evidence="8 9" key="1">
    <citation type="submission" date="2020-06" db="EMBL/GenBank/DDBJ databases">
        <title>Methanolobus halotolerans sp. nov., isolated from a saline lake Tus in Siberia.</title>
        <authorList>
            <person name="Shen Y."/>
            <person name="Chen S.-C."/>
            <person name="Lai M.-C."/>
            <person name="Huang H.-H."/>
            <person name="Chiu H.-H."/>
            <person name="Tang S.-L."/>
            <person name="Rogozin D.Y."/>
            <person name="Degermendzhy A.G."/>
        </authorList>
    </citation>
    <scope>NUCLEOTIDE SEQUENCE [LARGE SCALE GENOMIC DNA]</scope>
    <source>
        <strain evidence="8 9">DSM 21339</strain>
    </source>
</reference>
<dbReference type="PANTHER" id="PTHR43124:SF3">
    <property type="entry name" value="CHLORAMPHENICOL EFFLUX PUMP RV0191"/>
    <property type="match status" value="1"/>
</dbReference>
<feature type="transmembrane region" description="Helical" evidence="6">
    <location>
        <begin position="134"/>
        <end position="155"/>
    </location>
</feature>
<keyword evidence="2" id="KW-1003">Cell membrane</keyword>
<dbReference type="AlphaFoldDB" id="A0A7D5E8W2"/>
<name>A0A7D5E8W2_9EURY</name>
<keyword evidence="5 6" id="KW-0472">Membrane</keyword>
<dbReference type="KEGG" id="mzi:HWN40_10895"/>
<evidence type="ECO:0000313" key="9">
    <source>
        <dbReference type="Proteomes" id="UP000509594"/>
    </source>
</evidence>
<dbReference type="PRINTS" id="PR01036">
    <property type="entry name" value="TCRTETB"/>
</dbReference>
<dbReference type="InterPro" id="IPR020846">
    <property type="entry name" value="MFS_dom"/>
</dbReference>
<dbReference type="EMBL" id="CP058215">
    <property type="protein sequence ID" value="QLC50699.1"/>
    <property type="molecule type" value="Genomic_DNA"/>
</dbReference>
<feature type="transmembrane region" description="Helical" evidence="6">
    <location>
        <begin position="40"/>
        <end position="60"/>
    </location>
</feature>
<evidence type="ECO:0000256" key="2">
    <source>
        <dbReference type="ARBA" id="ARBA00022475"/>
    </source>
</evidence>
<dbReference type="Pfam" id="PF07690">
    <property type="entry name" value="MFS_1"/>
    <property type="match status" value="1"/>
</dbReference>
<dbReference type="CDD" id="cd17474">
    <property type="entry name" value="MFS_YfmO_like"/>
    <property type="match status" value="1"/>
</dbReference>
<evidence type="ECO:0000256" key="4">
    <source>
        <dbReference type="ARBA" id="ARBA00022989"/>
    </source>
</evidence>
<dbReference type="Proteomes" id="UP000509594">
    <property type="component" value="Chromosome"/>
</dbReference>
<dbReference type="SUPFAM" id="SSF103473">
    <property type="entry name" value="MFS general substrate transporter"/>
    <property type="match status" value="1"/>
</dbReference>
<protein>
    <submittedName>
        <fullName evidence="8">MFS transporter</fullName>
    </submittedName>
</protein>
<comment type="subcellular location">
    <subcellularLocation>
        <location evidence="1">Cell membrane</location>
        <topology evidence="1">Multi-pass membrane protein</topology>
    </subcellularLocation>
</comment>
<feature type="transmembrane region" description="Helical" evidence="6">
    <location>
        <begin position="97"/>
        <end position="122"/>
    </location>
</feature>
<evidence type="ECO:0000259" key="7">
    <source>
        <dbReference type="PROSITE" id="PS50850"/>
    </source>
</evidence>
<dbReference type="GeneID" id="55822188"/>
<dbReference type="GO" id="GO:0022857">
    <property type="term" value="F:transmembrane transporter activity"/>
    <property type="evidence" value="ECO:0007669"/>
    <property type="project" value="InterPro"/>
</dbReference>
<dbReference type="GO" id="GO:0005886">
    <property type="term" value="C:plasma membrane"/>
    <property type="evidence" value="ECO:0007669"/>
    <property type="project" value="UniProtKB-SubCell"/>
</dbReference>
<evidence type="ECO:0000256" key="3">
    <source>
        <dbReference type="ARBA" id="ARBA00022692"/>
    </source>
</evidence>
<keyword evidence="4 6" id="KW-1133">Transmembrane helix</keyword>
<keyword evidence="3 6" id="KW-0812">Transmembrane</keyword>
<feature type="transmembrane region" description="Helical" evidence="6">
    <location>
        <begin position="358"/>
        <end position="377"/>
    </location>
</feature>